<dbReference type="InterPro" id="IPR029055">
    <property type="entry name" value="Ntn_hydrolases_N"/>
</dbReference>
<dbReference type="EMBL" id="ANFO01000965">
    <property type="protein sequence ID" value="KGQ05193.1"/>
    <property type="molecule type" value="Genomic_DNA"/>
</dbReference>
<feature type="chain" id="PRO_5001995147" description="Glutathione hydrolase" evidence="4">
    <location>
        <begin position="22"/>
        <end position="569"/>
    </location>
</feature>
<evidence type="ECO:0000256" key="2">
    <source>
        <dbReference type="PIRSR" id="PIRSR600101-2"/>
    </source>
</evidence>
<evidence type="ECO:0000256" key="3">
    <source>
        <dbReference type="RuleBase" id="RU368068"/>
    </source>
</evidence>
<evidence type="ECO:0000256" key="4">
    <source>
        <dbReference type="SAM" id="SignalP"/>
    </source>
</evidence>
<feature type="active site" description="Nucleophile" evidence="1">
    <location>
        <position position="379"/>
    </location>
</feature>
<comment type="catalytic activity">
    <reaction evidence="3">
        <text>glutathione + H2O = L-cysteinylglycine + L-glutamate</text>
        <dbReference type="Rhea" id="RHEA:28807"/>
        <dbReference type="ChEBI" id="CHEBI:15377"/>
        <dbReference type="ChEBI" id="CHEBI:29985"/>
        <dbReference type="ChEBI" id="CHEBI:57925"/>
        <dbReference type="ChEBI" id="CHEBI:61694"/>
        <dbReference type="EC" id="3.4.19.13"/>
    </reaction>
</comment>
<feature type="binding site" evidence="2">
    <location>
        <position position="472"/>
    </location>
    <ligand>
        <name>L-glutamate</name>
        <dbReference type="ChEBI" id="CHEBI:29985"/>
    </ligand>
</feature>
<dbReference type="eggNOG" id="KOG2410">
    <property type="taxonomic scope" value="Eukaryota"/>
</dbReference>
<dbReference type="GO" id="GO:0036374">
    <property type="term" value="F:glutathione hydrolase activity"/>
    <property type="evidence" value="ECO:0007669"/>
    <property type="project" value="UniProtKB-UniRule"/>
</dbReference>
<feature type="binding site" evidence="2">
    <location>
        <position position="105"/>
    </location>
    <ligand>
        <name>L-glutamate</name>
        <dbReference type="ChEBI" id="CHEBI:29985"/>
    </ligand>
</feature>
<dbReference type="InterPro" id="IPR043137">
    <property type="entry name" value="GGT_ssub_C"/>
</dbReference>
<dbReference type="STRING" id="1245745.A0A0A2VCF5"/>
<reference evidence="5 6" key="1">
    <citation type="submission" date="2012-10" db="EMBL/GenBank/DDBJ databases">
        <title>Genome sequencing and analysis of entomopathogenic fungi Beauveria bassiana D1-5.</title>
        <authorList>
            <person name="Li Q."/>
            <person name="Wang L."/>
            <person name="Zhang Z."/>
            <person name="Wang Q."/>
            <person name="Ren J."/>
            <person name="Wang M."/>
            <person name="Xu W."/>
            <person name="Wang J."/>
            <person name="Lu Y."/>
            <person name="Du Q."/>
            <person name="Sun Z."/>
        </authorList>
    </citation>
    <scope>NUCLEOTIDE SEQUENCE [LARGE SCALE GENOMIC DNA]</scope>
    <source>
        <strain evidence="5 6">D1-5</strain>
    </source>
</reference>
<dbReference type="AlphaFoldDB" id="A0A0A2VCF5"/>
<evidence type="ECO:0000256" key="1">
    <source>
        <dbReference type="PIRSR" id="PIRSR600101-1"/>
    </source>
</evidence>
<feature type="binding site" evidence="2">
    <location>
        <begin position="449"/>
        <end position="450"/>
    </location>
    <ligand>
        <name>L-glutamate</name>
        <dbReference type="ChEBI" id="CHEBI:29985"/>
    </ligand>
</feature>
<keyword evidence="3" id="KW-0808">Transferase</keyword>
<dbReference type="GO" id="GO:0103068">
    <property type="term" value="F:leukotriene C4 gamma-glutamyl transferase activity"/>
    <property type="evidence" value="ECO:0007669"/>
    <property type="project" value="UniProtKB-EC"/>
</dbReference>
<name>A0A0A2VCF5_BEABA</name>
<dbReference type="GO" id="GO:0006751">
    <property type="term" value="P:glutathione catabolic process"/>
    <property type="evidence" value="ECO:0007669"/>
    <property type="project" value="UniProtKB-UniRule"/>
</dbReference>
<dbReference type="PANTHER" id="PTHR11686">
    <property type="entry name" value="GAMMA GLUTAMYL TRANSPEPTIDASE"/>
    <property type="match status" value="1"/>
</dbReference>
<feature type="binding site" evidence="2">
    <location>
        <position position="421"/>
    </location>
    <ligand>
        <name>L-glutamate</name>
        <dbReference type="ChEBI" id="CHEBI:29985"/>
    </ligand>
</feature>
<keyword evidence="4" id="KW-0732">Signal</keyword>
<dbReference type="PANTHER" id="PTHR11686:SF62">
    <property type="entry name" value="GLUTATHIONE HYDROLASE"/>
    <property type="match status" value="1"/>
</dbReference>
<comment type="catalytic activity">
    <reaction evidence="3">
        <text>an S-substituted glutathione + H2O = an S-substituted L-cysteinylglycine + L-glutamate</text>
        <dbReference type="Rhea" id="RHEA:59468"/>
        <dbReference type="ChEBI" id="CHEBI:15377"/>
        <dbReference type="ChEBI" id="CHEBI:29985"/>
        <dbReference type="ChEBI" id="CHEBI:90779"/>
        <dbReference type="ChEBI" id="CHEBI:143103"/>
        <dbReference type="EC" id="3.4.19.13"/>
    </reaction>
</comment>
<proteinExistence type="predicted"/>
<dbReference type="Proteomes" id="UP000030106">
    <property type="component" value="Unassembled WGS sequence"/>
</dbReference>
<dbReference type="UniPathway" id="UPA00204"/>
<keyword evidence="3" id="KW-0012">Acyltransferase</keyword>
<organism evidence="5 6">
    <name type="scientific">Beauveria bassiana D1-5</name>
    <dbReference type="NCBI Taxonomy" id="1245745"/>
    <lineage>
        <taxon>Eukaryota</taxon>
        <taxon>Fungi</taxon>
        <taxon>Dikarya</taxon>
        <taxon>Ascomycota</taxon>
        <taxon>Pezizomycotina</taxon>
        <taxon>Sordariomycetes</taxon>
        <taxon>Hypocreomycetidae</taxon>
        <taxon>Hypocreales</taxon>
        <taxon>Cordycipitaceae</taxon>
        <taxon>Beauveria</taxon>
    </lineage>
</organism>
<dbReference type="NCBIfam" id="TIGR00066">
    <property type="entry name" value="g_glut_trans"/>
    <property type="match status" value="1"/>
</dbReference>
<accession>A0A0A2VCF5</accession>
<dbReference type="EC" id="2.3.2.2" evidence="3"/>
<dbReference type="InterPro" id="IPR000101">
    <property type="entry name" value="GGT_peptidase"/>
</dbReference>
<dbReference type="GO" id="GO:0005886">
    <property type="term" value="C:plasma membrane"/>
    <property type="evidence" value="ECO:0007669"/>
    <property type="project" value="TreeGrafter"/>
</dbReference>
<feature type="binding site" evidence="2">
    <location>
        <begin position="397"/>
        <end position="399"/>
    </location>
    <ligand>
        <name>L-glutamate</name>
        <dbReference type="ChEBI" id="CHEBI:29985"/>
    </ligand>
</feature>
<dbReference type="OrthoDB" id="1081007at2759"/>
<protein>
    <recommendedName>
        <fullName evidence="3">Glutathione hydrolase</fullName>
        <ecNumber evidence="3">2.3.2.2</ecNumber>
        <ecNumber evidence="3">3.4.19.13</ecNumber>
    </recommendedName>
    <alternativeName>
        <fullName evidence="3">Gamma-glutamyltransferase</fullName>
    </alternativeName>
    <alternativeName>
        <fullName evidence="3">Gamma-glutamyltranspeptidase</fullName>
    </alternativeName>
</protein>
<dbReference type="InterPro" id="IPR043138">
    <property type="entry name" value="GGT_lsub"/>
</dbReference>
<dbReference type="PRINTS" id="PR01210">
    <property type="entry name" value="GGTRANSPTASE"/>
</dbReference>
<dbReference type="FunFam" id="3.60.20.40:FF:000008">
    <property type="entry name" value="Gamma-glutamyltranspeptidase (Eurofung)"/>
    <property type="match status" value="1"/>
</dbReference>
<comment type="catalytic activity">
    <reaction evidence="3">
        <text>an N-terminal (5-L-glutamyl)-[peptide] + an alpha-amino acid = 5-L-glutamyl amino acid + an N-terminal L-alpha-aminoacyl-[peptide]</text>
        <dbReference type="Rhea" id="RHEA:23904"/>
        <dbReference type="Rhea" id="RHEA-COMP:9780"/>
        <dbReference type="Rhea" id="RHEA-COMP:9795"/>
        <dbReference type="ChEBI" id="CHEBI:77644"/>
        <dbReference type="ChEBI" id="CHEBI:78597"/>
        <dbReference type="ChEBI" id="CHEBI:78599"/>
        <dbReference type="ChEBI" id="CHEBI:78608"/>
        <dbReference type="EC" id="2.3.2.2"/>
    </reaction>
</comment>
<comment type="pathway">
    <text evidence="3">Sulfur metabolism; glutathione metabolism.</text>
</comment>
<dbReference type="SUPFAM" id="SSF56235">
    <property type="entry name" value="N-terminal nucleophile aminohydrolases (Ntn hydrolases)"/>
    <property type="match status" value="1"/>
</dbReference>
<dbReference type="EC" id="3.4.19.13" evidence="3"/>
<sequence length="569" mass="60707">MKFVSTHTALICGWLSTVSFAAPGSSCPAPPPQPDAANRGAVSSENAICSGIGTQLIKEGGNAVDALVGTVFCVGTVAMYHSGIGGGGFMLLRDKNGHYEFVDFRETAPAAAFQEMYKNNTDASLYGGLASGIPGELRGLEYVHKKYGVLDWATVMAPAIRIARCGFPVDQDLVSYIKQTPRNQFLVEDPNWAVDFAPQGKLLGLGETITRKRYADTLETIASEGADAFYTGAIANATIRALGAQNGTMTLKDLEDYTIAHRQPLHIMYRGHKLTSTNAPSSGPVALSALNTVSGYDEFLQPETVNISTHRLDEAIRFAYGQRTKLGDPSFIDGLSNYTAAMVASRTGAEIRARISDTKTEEVAYYNPQGIESLDTPGTSHIVAADASGMAVSLTTTINTLFGSRVLVPETGVLMNNEMNDFSIPGSSNAFGYRPSPQNYVRPGKRPLSSISPVIAETPEGKLYFACGSAGGSRITTATIQLVVHMLDQGMGPAESLKQPRLHDQLQPNQVTFEYAYDNSTTAFMKSLGHNVTWVAPGQSTAQALKLLANGTFEAGGEPRQKNSGGFAV</sequence>
<feature type="signal peptide" evidence="4">
    <location>
        <begin position="1"/>
        <end position="21"/>
    </location>
</feature>
<keyword evidence="3" id="KW-0378">Hydrolase</keyword>
<dbReference type="HOGENOM" id="CLU_014813_4_0_1"/>
<comment type="caution">
    <text evidence="5">The sequence shown here is derived from an EMBL/GenBank/DDBJ whole genome shotgun (WGS) entry which is preliminary data.</text>
</comment>
<dbReference type="Gene3D" id="3.60.20.40">
    <property type="match status" value="1"/>
</dbReference>
<dbReference type="Pfam" id="PF01019">
    <property type="entry name" value="G_glu_transpept"/>
    <property type="match status" value="1"/>
</dbReference>
<evidence type="ECO:0000313" key="5">
    <source>
        <dbReference type="EMBL" id="KGQ05193.1"/>
    </source>
</evidence>
<dbReference type="Gene3D" id="1.10.246.130">
    <property type="match status" value="1"/>
</dbReference>
<gene>
    <name evidence="5" type="ORF">BBAD15_g9519</name>
</gene>
<dbReference type="FunFam" id="1.10.246.130:FF:000001">
    <property type="entry name" value="Gamma-glutamyltransferase 5 isoform 1"/>
    <property type="match status" value="1"/>
</dbReference>
<comment type="function">
    <text evidence="3">Cleaves the gamma-glutamyl peptide bond of glutathione and glutathione conjugates.</text>
</comment>
<evidence type="ECO:0000313" key="6">
    <source>
        <dbReference type="Proteomes" id="UP000030106"/>
    </source>
</evidence>